<dbReference type="SMART" id="SM00382">
    <property type="entry name" value="AAA"/>
    <property type="match status" value="1"/>
</dbReference>
<evidence type="ECO:0000313" key="9">
    <source>
        <dbReference type="Proteomes" id="UP000028839"/>
    </source>
</evidence>
<dbReference type="PANTHER" id="PTHR42794:SF1">
    <property type="entry name" value="HEMIN IMPORT ATP-BINDING PROTEIN HMUV"/>
    <property type="match status" value="1"/>
</dbReference>
<dbReference type="OrthoDB" id="6461291at2"/>
<gene>
    <name evidence="8" type="ORF">IB75_04235</name>
</gene>
<keyword evidence="2" id="KW-0813">Transport</keyword>
<dbReference type="Gene3D" id="3.40.50.300">
    <property type="entry name" value="P-loop containing nucleotide triphosphate hydrolases"/>
    <property type="match status" value="1"/>
</dbReference>
<dbReference type="PROSITE" id="PS00211">
    <property type="entry name" value="ABC_TRANSPORTER_1"/>
    <property type="match status" value="1"/>
</dbReference>
<dbReference type="HOGENOM" id="CLU_000604_1_11_6"/>
<evidence type="ECO:0000256" key="3">
    <source>
        <dbReference type="ARBA" id="ARBA00022741"/>
    </source>
</evidence>
<dbReference type="InterPro" id="IPR027417">
    <property type="entry name" value="P-loop_NTPase"/>
</dbReference>
<dbReference type="EMBL" id="JPGN01000023">
    <property type="protein sequence ID" value="KFI20329.1"/>
    <property type="molecule type" value="Genomic_DNA"/>
</dbReference>
<evidence type="ECO:0000256" key="2">
    <source>
        <dbReference type="ARBA" id="ARBA00022448"/>
    </source>
</evidence>
<dbReference type="GO" id="GO:0016887">
    <property type="term" value="F:ATP hydrolysis activity"/>
    <property type="evidence" value="ECO:0007669"/>
    <property type="project" value="InterPro"/>
</dbReference>
<evidence type="ECO:0000256" key="4">
    <source>
        <dbReference type="ARBA" id="ARBA00022840"/>
    </source>
</evidence>
<dbReference type="InterPro" id="IPR003439">
    <property type="entry name" value="ABC_transporter-like_ATP-bd"/>
</dbReference>
<dbReference type="AlphaFoldDB" id="A0A0E2Z4C5"/>
<comment type="function">
    <text evidence="6">Part of the ABC transporter complex HmuTUV involved in hemin import. Responsible for energy coupling to the transport system.</text>
</comment>
<keyword evidence="3" id="KW-0547">Nucleotide-binding</keyword>
<dbReference type="FunFam" id="3.40.50.300:FF:000134">
    <property type="entry name" value="Iron-enterobactin ABC transporter ATP-binding protein"/>
    <property type="match status" value="1"/>
</dbReference>
<evidence type="ECO:0000256" key="1">
    <source>
        <dbReference type="ARBA" id="ARBA00005417"/>
    </source>
</evidence>
<dbReference type="InterPro" id="IPR017871">
    <property type="entry name" value="ABC_transporter-like_CS"/>
</dbReference>
<dbReference type="GO" id="GO:0005524">
    <property type="term" value="F:ATP binding"/>
    <property type="evidence" value="ECO:0007669"/>
    <property type="project" value="UniProtKB-KW"/>
</dbReference>
<proteinExistence type="inferred from homology"/>
<keyword evidence="4" id="KW-0067">ATP-binding</keyword>
<evidence type="ECO:0000256" key="6">
    <source>
        <dbReference type="ARBA" id="ARBA00037066"/>
    </source>
</evidence>
<evidence type="ECO:0000256" key="5">
    <source>
        <dbReference type="ARBA" id="ARBA00022967"/>
    </source>
</evidence>
<reference evidence="8 9" key="1">
    <citation type="submission" date="2014-07" db="EMBL/GenBank/DDBJ databases">
        <title>Comparative analysis of Nitrosococcus oceani genome inventories of strains from Pacific and Atlantic gyres.</title>
        <authorList>
            <person name="Lim C.K."/>
            <person name="Wang L."/>
            <person name="Sayavedra-Soto L.A."/>
            <person name="Klotz M.G."/>
        </authorList>
    </citation>
    <scope>NUCLEOTIDE SEQUENCE [LARGE SCALE GENOMIC DNA]</scope>
    <source>
        <strain evidence="8 9">C-27</strain>
    </source>
</reference>
<dbReference type="PANTHER" id="PTHR42794">
    <property type="entry name" value="HEMIN IMPORT ATP-BINDING PROTEIN HMUV"/>
    <property type="match status" value="1"/>
</dbReference>
<comment type="caution">
    <text evidence="8">The sequence shown here is derived from an EMBL/GenBank/DDBJ whole genome shotgun (WGS) entry which is preliminary data.</text>
</comment>
<feature type="domain" description="ABC transporter" evidence="7">
    <location>
        <begin position="6"/>
        <end position="241"/>
    </location>
</feature>
<name>A0A0E2Z4C5_9GAMM</name>
<sequence length="260" mass="28918">MNSTALEIEDLFLFLNGKTILQDISLAIAQGERLAIVGPNGAGKTTFLKCLLRLFHGSGSIKLLGRKIADYSQKELARTLAYVPQLDGQSIPFTVKEFVLMGRYPHLSPFSILSPEDYRIADWALALTGTRPFMDRLLDTLSAGERQKVLIAASLVQEGSILLLDEPMAFLDPRHQVDIQCLLDQLNREHGITLLTVTHDINAAIAYSTRIIALKEGTLVFNGTPEAFADNRILEIIYQQRFLFTHHPQTGHPIAIAQNQ</sequence>
<dbReference type="InterPro" id="IPR003593">
    <property type="entry name" value="AAA+_ATPase"/>
</dbReference>
<accession>A0A0E2Z4C5</accession>
<organism evidence="8 9">
    <name type="scientific">Nitrosococcus oceani C-27</name>
    <dbReference type="NCBI Taxonomy" id="314279"/>
    <lineage>
        <taxon>Bacteria</taxon>
        <taxon>Pseudomonadati</taxon>
        <taxon>Pseudomonadota</taxon>
        <taxon>Gammaproteobacteria</taxon>
        <taxon>Chromatiales</taxon>
        <taxon>Chromatiaceae</taxon>
        <taxon>Nitrosococcus</taxon>
    </lineage>
</organism>
<protein>
    <submittedName>
        <fullName evidence="8">ABC transporter ATPase</fullName>
    </submittedName>
</protein>
<dbReference type="Pfam" id="PF00005">
    <property type="entry name" value="ABC_tran"/>
    <property type="match status" value="1"/>
</dbReference>
<dbReference type="SUPFAM" id="SSF52540">
    <property type="entry name" value="P-loop containing nucleoside triphosphate hydrolases"/>
    <property type="match status" value="1"/>
</dbReference>
<keyword evidence="5" id="KW-1278">Translocase</keyword>
<dbReference type="Proteomes" id="UP000028839">
    <property type="component" value="Unassembled WGS sequence"/>
</dbReference>
<dbReference type="PROSITE" id="PS50893">
    <property type="entry name" value="ABC_TRANSPORTER_2"/>
    <property type="match status" value="1"/>
</dbReference>
<evidence type="ECO:0000259" key="7">
    <source>
        <dbReference type="PROSITE" id="PS50893"/>
    </source>
</evidence>
<comment type="similarity">
    <text evidence="1">Belongs to the ABC transporter superfamily.</text>
</comment>
<evidence type="ECO:0000313" key="8">
    <source>
        <dbReference type="EMBL" id="KFI20329.1"/>
    </source>
</evidence>